<comment type="caution">
    <text evidence="2">The sequence shown here is derived from an EMBL/GenBank/DDBJ whole genome shotgun (WGS) entry which is preliminary data.</text>
</comment>
<evidence type="ECO:0000313" key="2">
    <source>
        <dbReference type="EMBL" id="NMJ41695.1"/>
    </source>
</evidence>
<reference evidence="2 3" key="1">
    <citation type="submission" date="2020-03" db="EMBL/GenBank/DDBJ databases">
        <authorList>
            <person name="Sun Q."/>
        </authorList>
    </citation>
    <scope>NUCLEOTIDE SEQUENCE [LARGE SCALE GENOMIC DNA]</scope>
    <source>
        <strain evidence="2 3">JC162</strain>
    </source>
</reference>
<keyword evidence="3" id="KW-1185">Reference proteome</keyword>
<name>A0A848EEB8_9PROT</name>
<proteinExistence type="predicted"/>
<feature type="signal peptide" evidence="1">
    <location>
        <begin position="1"/>
        <end position="22"/>
    </location>
</feature>
<evidence type="ECO:0000313" key="3">
    <source>
        <dbReference type="Proteomes" id="UP000548582"/>
    </source>
</evidence>
<dbReference type="AlphaFoldDB" id="A0A848EEB8"/>
<organism evidence="2 3">
    <name type="scientific">Neoroseomonas marina</name>
    <dbReference type="NCBI Taxonomy" id="1232220"/>
    <lineage>
        <taxon>Bacteria</taxon>
        <taxon>Pseudomonadati</taxon>
        <taxon>Pseudomonadota</taxon>
        <taxon>Alphaproteobacteria</taxon>
        <taxon>Acetobacterales</taxon>
        <taxon>Acetobacteraceae</taxon>
        <taxon>Neoroseomonas</taxon>
    </lineage>
</organism>
<feature type="chain" id="PRO_5032687725" evidence="1">
    <location>
        <begin position="23"/>
        <end position="205"/>
    </location>
</feature>
<keyword evidence="1" id="KW-0732">Signal</keyword>
<evidence type="ECO:0000256" key="1">
    <source>
        <dbReference type="SAM" id="SignalP"/>
    </source>
</evidence>
<dbReference type="RefSeq" id="WP_170053946.1">
    <property type="nucleotide sequence ID" value="NZ_JABBKX010000003.1"/>
</dbReference>
<protein>
    <submittedName>
        <fullName evidence="2">Uncharacterized protein</fullName>
    </submittedName>
</protein>
<dbReference type="Proteomes" id="UP000548582">
    <property type="component" value="Unassembled WGS sequence"/>
</dbReference>
<gene>
    <name evidence="2" type="ORF">GWK16_10615</name>
</gene>
<accession>A0A848EEB8</accession>
<sequence>MTRRMLLTAAALLAIALPAAEAARTTLRATRPGAPPLTLRALSNAEYWTIEVQDGGVESQRIEVQTDLPDVLPRLAETNGDGALDLWVPVIGGNANTAWDVWLMQPGEGRFRRGGEVNGLGFSRDSAGRLVALGRNGCCSVVYTFHDVTAEGALREAFAIERQVDELNRGTCEPVAIAMNAPPAAVRATCALAPGQLPGTPLRIP</sequence>
<dbReference type="EMBL" id="JABBKX010000003">
    <property type="protein sequence ID" value="NMJ41695.1"/>
    <property type="molecule type" value="Genomic_DNA"/>
</dbReference>